<gene>
    <name evidence="2" type="ORF">LOC62_02G002783</name>
</gene>
<dbReference type="EMBL" id="CP086715">
    <property type="protein sequence ID" value="WOO79255.1"/>
    <property type="molecule type" value="Genomic_DNA"/>
</dbReference>
<keyword evidence="3" id="KW-1185">Reference proteome</keyword>
<protein>
    <submittedName>
        <fullName evidence="2">Uncharacterized protein</fullName>
    </submittedName>
</protein>
<dbReference type="GeneID" id="87806030"/>
<organism evidence="2 3">
    <name type="scientific">Vanrija pseudolonga</name>
    <dbReference type="NCBI Taxonomy" id="143232"/>
    <lineage>
        <taxon>Eukaryota</taxon>
        <taxon>Fungi</taxon>
        <taxon>Dikarya</taxon>
        <taxon>Basidiomycota</taxon>
        <taxon>Agaricomycotina</taxon>
        <taxon>Tremellomycetes</taxon>
        <taxon>Trichosporonales</taxon>
        <taxon>Trichosporonaceae</taxon>
        <taxon>Vanrija</taxon>
    </lineage>
</organism>
<sequence length="489" mass="54478">MRRSISALSRQTNGLMLARRARVSVPSALPARLRSYSSDSDAVSVSVSDKIVAVPFKQKPRDARDRLLIHGLLASAAWPNVLWAGALRLLGTGIEPFGKEFGFGESVTFKEMKAAYWPVWRVDLMAEGTVEKNYGVEESKAWLSVREGYIPGNPFAPLSYLSYAVPPLPDELPTYDPSRDLKQLGDGYDIVPVPFTVSPLGMLDKIRREIGRKRVFNGIRVDESKWKEQLFAAYPLLFPMYIAEFEVNIEGKDKRTYQIIMDAHDENPGKCRVSFPPPDEMRERWAGARPGETEDYSDDPRSGRLANNYYVNPATFLPTTHLIIPSLSLENMGGVSLAAGVSTAYSHWMSPGPTGDSIPPSPTLSVAENGPEVDWSDPRIQSWASDERIQNGEYLEMSLETTKAIGAFEAMNQLTSGLPDQGKGKVMVGGQLSRGKRPEFRPVDEVRGEMEEAIQQQRDEVAKLKPQWLVDFESKSEKTNETKETAAEE</sequence>
<feature type="region of interest" description="Disordered" evidence="1">
    <location>
        <begin position="419"/>
        <end position="438"/>
    </location>
</feature>
<feature type="region of interest" description="Disordered" evidence="1">
    <location>
        <begin position="268"/>
        <end position="303"/>
    </location>
</feature>
<proteinExistence type="predicted"/>
<evidence type="ECO:0000313" key="3">
    <source>
        <dbReference type="Proteomes" id="UP000827549"/>
    </source>
</evidence>
<dbReference type="Proteomes" id="UP000827549">
    <property type="component" value="Chromosome 2"/>
</dbReference>
<accession>A0AAF0Y371</accession>
<dbReference type="AlphaFoldDB" id="A0AAF0Y371"/>
<name>A0AAF0Y371_9TREE</name>
<dbReference type="RefSeq" id="XP_062625287.1">
    <property type="nucleotide sequence ID" value="XM_062769303.1"/>
</dbReference>
<evidence type="ECO:0000256" key="1">
    <source>
        <dbReference type="SAM" id="MobiDB-lite"/>
    </source>
</evidence>
<reference evidence="2" key="1">
    <citation type="submission" date="2023-10" db="EMBL/GenBank/DDBJ databases">
        <authorList>
            <person name="Noh H."/>
        </authorList>
    </citation>
    <scope>NUCLEOTIDE SEQUENCE</scope>
    <source>
        <strain evidence="2">DUCC4014</strain>
    </source>
</reference>
<evidence type="ECO:0000313" key="2">
    <source>
        <dbReference type="EMBL" id="WOO79255.1"/>
    </source>
</evidence>